<dbReference type="CDD" id="cd03017">
    <property type="entry name" value="PRX_BCP"/>
    <property type="match status" value="1"/>
</dbReference>
<evidence type="ECO:0000313" key="15">
    <source>
        <dbReference type="EMBL" id="SEM69877.1"/>
    </source>
</evidence>
<keyword evidence="8" id="KW-0676">Redox-active center</keyword>
<dbReference type="PIRSF" id="PIRSF000239">
    <property type="entry name" value="AHPC"/>
    <property type="match status" value="1"/>
</dbReference>
<evidence type="ECO:0000259" key="14">
    <source>
        <dbReference type="PROSITE" id="PS51352"/>
    </source>
</evidence>
<dbReference type="InterPro" id="IPR000866">
    <property type="entry name" value="AhpC/TSA"/>
</dbReference>
<gene>
    <name evidence="15" type="ORF">SAMN05216325_101138</name>
</gene>
<keyword evidence="4" id="KW-0575">Peroxidase</keyword>
<evidence type="ECO:0000256" key="4">
    <source>
        <dbReference type="ARBA" id="ARBA00022559"/>
    </source>
</evidence>
<dbReference type="OrthoDB" id="9812811at2"/>
<evidence type="ECO:0000256" key="12">
    <source>
        <dbReference type="ARBA" id="ARBA00049091"/>
    </source>
</evidence>
<evidence type="ECO:0000256" key="11">
    <source>
        <dbReference type="ARBA" id="ARBA00042639"/>
    </source>
</evidence>
<dbReference type="GO" id="GO:0008379">
    <property type="term" value="F:thioredoxin peroxidase activity"/>
    <property type="evidence" value="ECO:0007669"/>
    <property type="project" value="TreeGrafter"/>
</dbReference>
<comment type="similarity">
    <text evidence="10">Belongs to the peroxiredoxin family. BCP/PrxQ subfamily.</text>
</comment>
<evidence type="ECO:0000256" key="9">
    <source>
        <dbReference type="ARBA" id="ARBA00032824"/>
    </source>
</evidence>
<evidence type="ECO:0000256" key="3">
    <source>
        <dbReference type="ARBA" id="ARBA00013017"/>
    </source>
</evidence>
<dbReference type="Pfam" id="PF00578">
    <property type="entry name" value="AhpC-TSA"/>
    <property type="match status" value="1"/>
</dbReference>
<dbReference type="Gene3D" id="3.40.30.10">
    <property type="entry name" value="Glutaredoxin"/>
    <property type="match status" value="1"/>
</dbReference>
<dbReference type="STRING" id="917.SAMN05216326_12359"/>
<dbReference type="FunFam" id="3.40.30.10:FF:000007">
    <property type="entry name" value="Thioredoxin-dependent thiol peroxidase"/>
    <property type="match status" value="1"/>
</dbReference>
<reference evidence="15 16" key="1">
    <citation type="submission" date="2016-10" db="EMBL/GenBank/DDBJ databases">
        <authorList>
            <person name="de Groot N.N."/>
        </authorList>
    </citation>
    <scope>NUCLEOTIDE SEQUENCE [LARGE SCALE GENOMIC DNA]</scope>
    <source>
        <strain evidence="15 16">Nm22</strain>
    </source>
</reference>
<feature type="active site" description="Cysteine sulfenic acid (-SOH) intermediate; for peroxidase activity" evidence="13">
    <location>
        <position position="71"/>
    </location>
</feature>
<dbReference type="GO" id="GO:0045454">
    <property type="term" value="P:cell redox homeostasis"/>
    <property type="evidence" value="ECO:0007669"/>
    <property type="project" value="TreeGrafter"/>
</dbReference>
<dbReference type="PROSITE" id="PS51352">
    <property type="entry name" value="THIOREDOXIN_2"/>
    <property type="match status" value="1"/>
</dbReference>
<name>A0A1H8AK22_9PROT</name>
<dbReference type="RefSeq" id="WP_090627003.1">
    <property type="nucleotide sequence ID" value="NZ_FOCP01000001.1"/>
</dbReference>
<comment type="subunit">
    <text evidence="2">Monomer.</text>
</comment>
<dbReference type="Proteomes" id="UP000199459">
    <property type="component" value="Unassembled WGS sequence"/>
</dbReference>
<evidence type="ECO:0000256" key="8">
    <source>
        <dbReference type="ARBA" id="ARBA00023284"/>
    </source>
</evidence>
<evidence type="ECO:0000313" key="16">
    <source>
        <dbReference type="Proteomes" id="UP000199459"/>
    </source>
</evidence>
<evidence type="ECO:0000256" key="7">
    <source>
        <dbReference type="ARBA" id="ARBA00023157"/>
    </source>
</evidence>
<evidence type="ECO:0000256" key="2">
    <source>
        <dbReference type="ARBA" id="ARBA00011245"/>
    </source>
</evidence>
<evidence type="ECO:0000256" key="1">
    <source>
        <dbReference type="ARBA" id="ARBA00003330"/>
    </source>
</evidence>
<comment type="function">
    <text evidence="1">Thiol-specific peroxidase that catalyzes the reduction of hydrogen peroxide and organic hydroperoxides to water and alcohols, respectively. Plays a role in cell protection against oxidative stress by detoxifying peroxides and as sensor of hydrogen peroxide-mediated signaling events.</text>
</comment>
<evidence type="ECO:0000256" key="6">
    <source>
        <dbReference type="ARBA" id="ARBA00023002"/>
    </source>
</evidence>
<organism evidence="15 16">
    <name type="scientific">Nitrosomonas marina</name>
    <dbReference type="NCBI Taxonomy" id="917"/>
    <lineage>
        <taxon>Bacteria</taxon>
        <taxon>Pseudomonadati</taxon>
        <taxon>Pseudomonadota</taxon>
        <taxon>Betaproteobacteria</taxon>
        <taxon>Nitrosomonadales</taxon>
        <taxon>Nitrosomonadaceae</taxon>
        <taxon>Nitrosomonas</taxon>
    </lineage>
</organism>
<dbReference type="InterPro" id="IPR050924">
    <property type="entry name" value="Peroxiredoxin_BCP/PrxQ"/>
</dbReference>
<dbReference type="InterPro" id="IPR036249">
    <property type="entry name" value="Thioredoxin-like_sf"/>
</dbReference>
<dbReference type="GO" id="GO:0005737">
    <property type="term" value="C:cytoplasm"/>
    <property type="evidence" value="ECO:0007669"/>
    <property type="project" value="TreeGrafter"/>
</dbReference>
<evidence type="ECO:0000256" key="5">
    <source>
        <dbReference type="ARBA" id="ARBA00022862"/>
    </source>
</evidence>
<dbReference type="EC" id="1.11.1.24" evidence="3"/>
<evidence type="ECO:0000256" key="13">
    <source>
        <dbReference type="PIRSR" id="PIRSR000239-1"/>
    </source>
</evidence>
<dbReference type="PANTHER" id="PTHR42801">
    <property type="entry name" value="THIOREDOXIN-DEPENDENT PEROXIDE REDUCTASE"/>
    <property type="match status" value="1"/>
</dbReference>
<sequence length="184" mass="20390">MEWLIVVILLALLGLAGWLLKLANKCESLKLGQAAPDFELTDQHGNTQRLGDFRGKWLVLYFYPKDDTPGCTRQACAFRDNFEKLKTLDAEVVGVSVDTVSSHDRFAGKFGLTFALLADTTAETAARYCSLLNVGIVKFAKRNTFLIDPLGNIVKVYWSAQASQNAGEIVSDLKRLKHLTHVEA</sequence>
<keyword evidence="6" id="KW-0560">Oxidoreductase</keyword>
<proteinExistence type="inferred from homology"/>
<dbReference type="GO" id="GO:0034599">
    <property type="term" value="P:cellular response to oxidative stress"/>
    <property type="evidence" value="ECO:0007669"/>
    <property type="project" value="TreeGrafter"/>
</dbReference>
<protein>
    <recommendedName>
        <fullName evidence="3">thioredoxin-dependent peroxiredoxin</fullName>
        <ecNumber evidence="3">1.11.1.24</ecNumber>
    </recommendedName>
    <alternativeName>
        <fullName evidence="9">Thioredoxin peroxidase</fullName>
    </alternativeName>
    <alternativeName>
        <fullName evidence="11">Thioredoxin-dependent peroxiredoxin Bcp</fullName>
    </alternativeName>
</protein>
<dbReference type="InterPro" id="IPR024706">
    <property type="entry name" value="Peroxiredoxin_AhpC-typ"/>
</dbReference>
<keyword evidence="7" id="KW-1015">Disulfide bond</keyword>
<comment type="catalytic activity">
    <reaction evidence="12">
        <text>a hydroperoxide + [thioredoxin]-dithiol = an alcohol + [thioredoxin]-disulfide + H2O</text>
        <dbReference type="Rhea" id="RHEA:62620"/>
        <dbReference type="Rhea" id="RHEA-COMP:10698"/>
        <dbReference type="Rhea" id="RHEA-COMP:10700"/>
        <dbReference type="ChEBI" id="CHEBI:15377"/>
        <dbReference type="ChEBI" id="CHEBI:29950"/>
        <dbReference type="ChEBI" id="CHEBI:30879"/>
        <dbReference type="ChEBI" id="CHEBI:35924"/>
        <dbReference type="ChEBI" id="CHEBI:50058"/>
        <dbReference type="EC" id="1.11.1.24"/>
    </reaction>
</comment>
<dbReference type="InterPro" id="IPR013766">
    <property type="entry name" value="Thioredoxin_domain"/>
</dbReference>
<dbReference type="PANTHER" id="PTHR42801:SF4">
    <property type="entry name" value="AHPC_TSA FAMILY PROTEIN"/>
    <property type="match status" value="1"/>
</dbReference>
<evidence type="ECO:0000256" key="10">
    <source>
        <dbReference type="ARBA" id="ARBA00038489"/>
    </source>
</evidence>
<feature type="domain" description="Thioredoxin" evidence="14">
    <location>
        <begin position="29"/>
        <end position="178"/>
    </location>
</feature>
<accession>A0A1H8AK22</accession>
<keyword evidence="5" id="KW-0049">Antioxidant</keyword>
<dbReference type="SUPFAM" id="SSF52833">
    <property type="entry name" value="Thioredoxin-like"/>
    <property type="match status" value="1"/>
</dbReference>
<dbReference type="AlphaFoldDB" id="A0A1H8AK22"/>
<dbReference type="EMBL" id="FOCP01000001">
    <property type="protein sequence ID" value="SEM69877.1"/>
    <property type="molecule type" value="Genomic_DNA"/>
</dbReference>